<dbReference type="RefSeq" id="WP_163953031.1">
    <property type="nucleotide sequence ID" value="NZ_JAAIKC010000015.1"/>
</dbReference>
<evidence type="ECO:0000256" key="2">
    <source>
        <dbReference type="ARBA" id="ARBA00023004"/>
    </source>
</evidence>
<name>A0A6G4A666_9BACL</name>
<accession>A0A6G4A666</accession>
<dbReference type="InterPro" id="IPR040086">
    <property type="entry name" value="MJ0683-like"/>
</dbReference>
<dbReference type="SMART" id="SM00729">
    <property type="entry name" value="Elp3"/>
    <property type="match status" value="1"/>
</dbReference>
<dbReference type="PANTHER" id="PTHR43432:SF3">
    <property type="entry name" value="SLR0285 PROTEIN"/>
    <property type="match status" value="1"/>
</dbReference>
<gene>
    <name evidence="5" type="ORF">GK047_25380</name>
</gene>
<reference evidence="5" key="1">
    <citation type="submission" date="2020-02" db="EMBL/GenBank/DDBJ databases">
        <authorList>
            <person name="Shen X.-R."/>
            <person name="Zhang Y.-X."/>
        </authorList>
    </citation>
    <scope>NUCLEOTIDE SEQUENCE</scope>
    <source>
        <strain evidence="5">SYP-B3998</strain>
    </source>
</reference>
<dbReference type="Gene3D" id="3.80.30.30">
    <property type="match status" value="1"/>
</dbReference>
<evidence type="ECO:0000313" key="5">
    <source>
        <dbReference type="EMBL" id="NEW09299.1"/>
    </source>
</evidence>
<organism evidence="5">
    <name type="scientific">Paenibacillus sp. SYP-B3998</name>
    <dbReference type="NCBI Taxonomy" id="2678564"/>
    <lineage>
        <taxon>Bacteria</taxon>
        <taxon>Bacillati</taxon>
        <taxon>Bacillota</taxon>
        <taxon>Bacilli</taxon>
        <taxon>Bacillales</taxon>
        <taxon>Paenibacillaceae</taxon>
        <taxon>Paenibacillus</taxon>
    </lineage>
</organism>
<keyword evidence="3" id="KW-0411">Iron-sulfur</keyword>
<keyword evidence="2" id="KW-0408">Iron</keyword>
<sequence>MQIEVSRKSAKQLLNRASGYLEGYSHTLNPYTGCAFACSYCYVRQMPVALFRGGGDWGTWVDVKDNASLLLENELVKAKRKGPVTIFMSSSTDPYQPAEVTERVTRSLLEVMVRNQPDFLFLQTRSPLVTRDMDLLELLGAHVRVSMTVETDREDIRRAFTPSAPPIAARLRALRELAARGIPVQATIAPALPSSESFAELLSHIVDRVCIDDYFMGDGSKGKRTERIGVRDIYDALELPDWYSPEAYERVREQLLRYFPQERVFVSHEGFLP</sequence>
<dbReference type="SFLD" id="SFLDS00029">
    <property type="entry name" value="Radical_SAM"/>
    <property type="match status" value="1"/>
</dbReference>
<comment type="caution">
    <text evidence="5">The sequence shown here is derived from an EMBL/GenBank/DDBJ whole genome shotgun (WGS) entry which is preliminary data.</text>
</comment>
<dbReference type="Pfam" id="PF04055">
    <property type="entry name" value="Radical_SAM"/>
    <property type="match status" value="1"/>
</dbReference>
<keyword evidence="1" id="KW-0479">Metal-binding</keyword>
<dbReference type="GO" id="GO:0046872">
    <property type="term" value="F:metal ion binding"/>
    <property type="evidence" value="ECO:0007669"/>
    <property type="project" value="UniProtKB-KW"/>
</dbReference>
<dbReference type="GO" id="GO:0003824">
    <property type="term" value="F:catalytic activity"/>
    <property type="evidence" value="ECO:0007669"/>
    <property type="project" value="InterPro"/>
</dbReference>
<dbReference type="CDD" id="cd01335">
    <property type="entry name" value="Radical_SAM"/>
    <property type="match status" value="1"/>
</dbReference>
<dbReference type="SUPFAM" id="SSF102114">
    <property type="entry name" value="Radical SAM enzymes"/>
    <property type="match status" value="1"/>
</dbReference>
<dbReference type="SFLD" id="SFLDG01084">
    <property type="entry name" value="Uncharacterised_Radical_SAM_Su"/>
    <property type="match status" value="1"/>
</dbReference>
<feature type="domain" description="Radical SAM core" evidence="4">
    <location>
        <begin position="20"/>
        <end position="249"/>
    </location>
</feature>
<dbReference type="PANTHER" id="PTHR43432">
    <property type="entry name" value="SLR0285 PROTEIN"/>
    <property type="match status" value="1"/>
</dbReference>
<evidence type="ECO:0000256" key="1">
    <source>
        <dbReference type="ARBA" id="ARBA00022723"/>
    </source>
</evidence>
<dbReference type="PROSITE" id="PS51918">
    <property type="entry name" value="RADICAL_SAM"/>
    <property type="match status" value="1"/>
</dbReference>
<dbReference type="InterPro" id="IPR006638">
    <property type="entry name" value="Elp3/MiaA/NifB-like_rSAM"/>
</dbReference>
<dbReference type="InterPro" id="IPR058240">
    <property type="entry name" value="rSAM_sf"/>
</dbReference>
<evidence type="ECO:0000259" key="4">
    <source>
        <dbReference type="PROSITE" id="PS51918"/>
    </source>
</evidence>
<dbReference type="GO" id="GO:0051536">
    <property type="term" value="F:iron-sulfur cluster binding"/>
    <property type="evidence" value="ECO:0007669"/>
    <property type="project" value="UniProtKB-KW"/>
</dbReference>
<dbReference type="AlphaFoldDB" id="A0A6G4A666"/>
<dbReference type="InterPro" id="IPR007197">
    <property type="entry name" value="rSAM"/>
</dbReference>
<evidence type="ECO:0000256" key="3">
    <source>
        <dbReference type="ARBA" id="ARBA00023014"/>
    </source>
</evidence>
<proteinExistence type="predicted"/>
<protein>
    <submittedName>
        <fullName evidence="5">Radical SAM protein</fullName>
    </submittedName>
</protein>
<dbReference type="EMBL" id="JAAIKC010000015">
    <property type="protein sequence ID" value="NEW09299.1"/>
    <property type="molecule type" value="Genomic_DNA"/>
</dbReference>